<evidence type="ECO:0000313" key="23">
    <source>
        <dbReference type="EMBL" id="EAG0868210.1"/>
    </source>
</evidence>
<dbReference type="EMBL" id="AAHZFY010000024">
    <property type="protein sequence ID" value="ECB9514209.1"/>
    <property type="molecule type" value="Genomic_DNA"/>
</dbReference>
<dbReference type="EMBL" id="AAANYN010000010">
    <property type="protein sequence ID" value="EAD5774247.1"/>
    <property type="molecule type" value="Genomic_DNA"/>
</dbReference>
<evidence type="ECO:0000313" key="57">
    <source>
        <dbReference type="Proteomes" id="UP000272537"/>
    </source>
</evidence>
<dbReference type="Proteomes" id="UP000336166">
    <property type="component" value="Unassembled WGS sequence"/>
</dbReference>
<evidence type="ECO:0000313" key="74">
    <source>
        <dbReference type="Proteomes" id="UP000410967"/>
    </source>
</evidence>
<dbReference type="EMBL" id="QXLS01000004">
    <property type="protein sequence ID" value="RKA07454.1"/>
    <property type="molecule type" value="Genomic_DNA"/>
</dbReference>
<evidence type="ECO:0000313" key="36">
    <source>
        <dbReference type="EMBL" id="EAK8898870.1"/>
    </source>
</evidence>
<dbReference type="InterPro" id="IPR006153">
    <property type="entry name" value="Cation/H_exchanger_TM"/>
</dbReference>
<dbReference type="Proteomes" id="UP000345329">
    <property type="component" value="Unassembled WGS sequence"/>
</dbReference>
<dbReference type="EMBL" id="AAASLB010000004">
    <property type="protein sequence ID" value="EAE4941976.1"/>
    <property type="molecule type" value="Genomic_DNA"/>
</dbReference>
<dbReference type="Proteomes" id="UP000528151">
    <property type="component" value="Unassembled WGS sequence"/>
</dbReference>
<evidence type="ECO:0000313" key="94">
    <source>
        <dbReference type="Proteomes" id="UP000841146"/>
    </source>
</evidence>
<dbReference type="Proteomes" id="UP000549379">
    <property type="component" value="Unassembled WGS sequence"/>
</dbReference>
<dbReference type="Proteomes" id="UP000852906">
    <property type="component" value="Unassembled WGS sequence"/>
</dbReference>
<dbReference type="EMBL" id="AABBHO010000010">
    <property type="protein sequence ID" value="EAG2996639.1"/>
    <property type="molecule type" value="Genomic_DNA"/>
</dbReference>
<dbReference type="KEGG" id="lmok:CQ02_11865"/>
<feature type="transmembrane region" description="Helical" evidence="10">
    <location>
        <begin position="311"/>
        <end position="332"/>
    </location>
</feature>
<evidence type="ECO:0000313" key="65">
    <source>
        <dbReference type="Proteomes" id="UP000354255"/>
    </source>
</evidence>
<dbReference type="EMBL" id="MJTJ01000001">
    <property type="protein sequence ID" value="OET53142.1"/>
    <property type="molecule type" value="Genomic_DNA"/>
</dbReference>
<dbReference type="Proteomes" id="UP000530452">
    <property type="component" value="Unassembled WGS sequence"/>
</dbReference>
<dbReference type="Proteomes" id="UP000844415">
    <property type="component" value="Unassembled WGS sequence"/>
</dbReference>
<evidence type="ECO:0000313" key="35">
    <source>
        <dbReference type="EMBL" id="EAH4241959.1"/>
    </source>
</evidence>
<dbReference type="PANTHER" id="PTHR10110">
    <property type="entry name" value="SODIUM/HYDROGEN EXCHANGER"/>
    <property type="match status" value="1"/>
</dbReference>
<dbReference type="EMBL" id="DAAJZA010000006">
    <property type="protein sequence ID" value="HAC1755211.1"/>
    <property type="molecule type" value="Genomic_DNA"/>
</dbReference>
<evidence type="ECO:0000313" key="79">
    <source>
        <dbReference type="Proteomes" id="UP000467536"/>
    </source>
</evidence>
<dbReference type="EMBL" id="AABFVG010000013">
    <property type="protein sequence ID" value="EAH2283364.1"/>
    <property type="molecule type" value="Genomic_DNA"/>
</dbReference>
<evidence type="ECO:0000313" key="92">
    <source>
        <dbReference type="Proteomes" id="UP000549379"/>
    </source>
</evidence>
<evidence type="ECO:0000313" key="72">
    <source>
        <dbReference type="Proteomes" id="UP000398321"/>
    </source>
</evidence>
<dbReference type="Proteomes" id="UP000337746">
    <property type="component" value="Unassembled WGS sequence"/>
</dbReference>
<reference evidence="93 94" key="3">
    <citation type="journal article" date="2018" name="Genome Biol.">
        <title>SKESA: strategic k-mer extension for scrupulous assemblies.</title>
        <authorList>
            <person name="Souvorov A."/>
            <person name="Agarwala R."/>
            <person name="Lipman D.J."/>
        </authorList>
    </citation>
    <scope>NUCLEOTIDE SEQUENCE [LARGE SCALE GENOMIC DNA]</scope>
    <source>
        <strain evidence="47">09CEB371LM</strain>
        <strain evidence="53">2017-325981-023-01</strain>
        <strain evidence="49 96">CFIAFB20100120</strain>
        <strain evidence="48 93">CFIAFB20130012</strain>
        <strain evidence="51">CFIAFB20170037</strain>
        <strain evidence="50 94">CFIAFB20170045</strain>
        <strain evidence="52 95">DMG1500109</strain>
    </source>
</reference>
<dbReference type="Proteomes" id="UP000546397">
    <property type="component" value="Unassembled WGS sequence"/>
</dbReference>
<dbReference type="EMBL" id="AABAWE010000011">
    <property type="protein sequence ID" value="EAG2088588.1"/>
    <property type="molecule type" value="Genomic_DNA"/>
</dbReference>
<evidence type="ECO:0000313" key="38">
    <source>
        <dbReference type="EMBL" id="ECB9474758.1"/>
    </source>
</evidence>
<evidence type="ECO:0000313" key="22">
    <source>
        <dbReference type="EMBL" id="EAE4941976.1"/>
    </source>
</evidence>
<dbReference type="InterPro" id="IPR018422">
    <property type="entry name" value="Cation/H_exchanger_CPA1"/>
</dbReference>
<dbReference type="EMBL" id="AAAIKW010000014">
    <property type="protein sequence ID" value="EAC4553650.1"/>
    <property type="molecule type" value="Genomic_DNA"/>
</dbReference>
<comment type="subcellular location">
    <subcellularLocation>
        <location evidence="1">Cell membrane</location>
        <topology evidence="1">Multi-pass membrane protein</topology>
    </subcellularLocation>
</comment>
<dbReference type="Proteomes" id="UP000455569">
    <property type="component" value="Unassembled WGS sequence"/>
</dbReference>
<evidence type="ECO:0000313" key="91">
    <source>
        <dbReference type="Proteomes" id="UP000548278"/>
    </source>
</evidence>
<organism evidence="20 70">
    <name type="scientific">Listeria monocytogenes</name>
    <dbReference type="NCBI Taxonomy" id="1639"/>
    <lineage>
        <taxon>Bacteria</taxon>
        <taxon>Bacillati</taxon>
        <taxon>Bacillota</taxon>
        <taxon>Bacilli</taxon>
        <taxon>Bacillales</taxon>
        <taxon>Listeriaceae</taxon>
        <taxon>Listeria</taxon>
    </lineage>
</organism>
<evidence type="ECO:0000313" key="84">
    <source>
        <dbReference type="Proteomes" id="UP000522199"/>
    </source>
</evidence>
<dbReference type="EMBL" id="AAANYR010000011">
    <property type="protein sequence ID" value="EAD5787871.1"/>
    <property type="molecule type" value="Genomic_DNA"/>
</dbReference>
<dbReference type="EMBL" id="AABAGT010000022">
    <property type="protein sequence ID" value="EAG0868210.1"/>
    <property type="molecule type" value="Genomic_DNA"/>
</dbReference>
<dbReference type="Proteomes" id="UP000393182">
    <property type="component" value="Unassembled WGS sequence"/>
</dbReference>
<evidence type="ECO:0000313" key="49">
    <source>
        <dbReference type="EMBL" id="HAB8557709.1"/>
    </source>
</evidence>
<keyword evidence="5 10" id="KW-1133">Transmembrane helix</keyword>
<dbReference type="EMBL" id="DABJAN010000002">
    <property type="protein sequence ID" value="HAJ9592733.1"/>
    <property type="molecule type" value="Genomic_DNA"/>
</dbReference>
<dbReference type="Proteomes" id="UP000489121">
    <property type="component" value="Unassembled WGS sequence"/>
</dbReference>
<evidence type="ECO:0000313" key="69">
    <source>
        <dbReference type="Proteomes" id="UP000376505"/>
    </source>
</evidence>
<evidence type="ECO:0000313" key="76">
    <source>
        <dbReference type="Proteomes" id="UP000427828"/>
    </source>
</evidence>
<dbReference type="EMBL" id="AAAJKI010000013">
    <property type="protein sequence ID" value="EAC6548159.1"/>
    <property type="molecule type" value="Genomic_DNA"/>
</dbReference>
<dbReference type="Proteomes" id="UP000354255">
    <property type="component" value="Unassembled WGS sequence"/>
</dbReference>
<keyword evidence="7" id="KW-0406">Ion transport</keyword>
<dbReference type="EMBL" id="AABBZO010000021">
    <property type="protein sequence ID" value="EAG4463454.1"/>
    <property type="molecule type" value="Genomic_DNA"/>
</dbReference>
<feature type="transmembrane region" description="Helical" evidence="10">
    <location>
        <begin position="113"/>
        <end position="135"/>
    </location>
</feature>
<dbReference type="Proteomes" id="UP000350032">
    <property type="component" value="Unassembled WGS sequence"/>
</dbReference>
<dbReference type="EMBL" id="AANEHK010000005">
    <property type="protein sequence ID" value="EDO0985671.1"/>
    <property type="molecule type" value="Genomic_DNA"/>
</dbReference>
<reference evidence="55 97" key="1">
    <citation type="submission" date="2016-09" db="EMBL/GenBank/DDBJ databases">
        <title>100K Listeria isolates.</title>
        <authorList>
            <person name="Chen P."/>
            <person name="Weimer B.C."/>
            <person name="Kong N."/>
            <person name="Huang B."/>
        </authorList>
    </citation>
    <scope>NUCLEOTIDE SEQUENCE [LARGE SCALE GENOMIC DNA]</scope>
    <source>
        <strain evidence="55 97">BCW_2383</strain>
    </source>
</reference>
<dbReference type="EMBL" id="DAAIJL010000009">
    <property type="protein sequence ID" value="HAB8557709.1"/>
    <property type="molecule type" value="Genomic_DNA"/>
</dbReference>
<dbReference type="EMBL" id="AABGUK010000002">
    <property type="protein sequence ID" value="EAH4241959.1"/>
    <property type="molecule type" value="Genomic_DNA"/>
</dbReference>
<dbReference type="GO" id="GO:0051453">
    <property type="term" value="P:regulation of intracellular pH"/>
    <property type="evidence" value="ECO:0007669"/>
    <property type="project" value="TreeGrafter"/>
</dbReference>
<dbReference type="Proteomes" id="UP000840039">
    <property type="component" value="Unassembled WGS sequence"/>
</dbReference>
<protein>
    <submittedName>
        <fullName evidence="56">Sodium, potassium, lithium and rubidium/H(+) antiporter</fullName>
    </submittedName>
    <submittedName>
        <fullName evidence="20">Sodium:proton antiporter</fullName>
    </submittedName>
</protein>
<dbReference type="EMBL" id="AALAQH010000011">
    <property type="protein sequence ID" value="ECX6925891.1"/>
    <property type="molecule type" value="Genomic_DNA"/>
</dbReference>
<dbReference type="AlphaFoldDB" id="A0A0B8R256"/>
<evidence type="ECO:0000313" key="37">
    <source>
        <dbReference type="EMBL" id="EAK9316904.1"/>
    </source>
</evidence>
<evidence type="ECO:0000313" key="64">
    <source>
        <dbReference type="Proteomes" id="UP000350032"/>
    </source>
</evidence>
<dbReference type="GO" id="GO:0005886">
    <property type="term" value="C:plasma membrane"/>
    <property type="evidence" value="ECO:0007669"/>
    <property type="project" value="UniProtKB-SubCell"/>
</dbReference>
<evidence type="ECO:0000313" key="24">
    <source>
        <dbReference type="EMBL" id="EAG1894534.1"/>
    </source>
</evidence>
<keyword evidence="4 10" id="KW-0812">Transmembrane</keyword>
<evidence type="ECO:0000313" key="81">
    <source>
        <dbReference type="Proteomes" id="UP000478704"/>
    </source>
</evidence>
<evidence type="ECO:0000256" key="5">
    <source>
        <dbReference type="ARBA" id="ARBA00022989"/>
    </source>
</evidence>
<evidence type="ECO:0000313" key="71">
    <source>
        <dbReference type="Proteomes" id="UP000389283"/>
    </source>
</evidence>
<evidence type="ECO:0000313" key="82">
    <source>
        <dbReference type="Proteomes" id="UP000481141"/>
    </source>
</evidence>
<evidence type="ECO:0000256" key="2">
    <source>
        <dbReference type="ARBA" id="ARBA00022448"/>
    </source>
</evidence>
<evidence type="ECO:0000313" key="28">
    <source>
        <dbReference type="EMBL" id="EAG2996639.1"/>
    </source>
</evidence>
<evidence type="ECO:0000313" key="30">
    <source>
        <dbReference type="EMBL" id="EAG6991089.1"/>
    </source>
</evidence>
<name>A0A0B8R256_LISMN</name>
<evidence type="ECO:0000313" key="29">
    <source>
        <dbReference type="EMBL" id="EAG4463454.1"/>
    </source>
</evidence>
<dbReference type="EMBL" id="AALGDA010000040">
    <property type="protein sequence ID" value="ECY9783547.1"/>
    <property type="molecule type" value="Genomic_DNA"/>
</dbReference>
<evidence type="ECO:0000313" key="55">
    <source>
        <dbReference type="EMBL" id="OET53142.1"/>
    </source>
</evidence>
<feature type="transmembrane region" description="Helical" evidence="10">
    <location>
        <begin position="156"/>
        <end position="177"/>
    </location>
</feature>
<keyword evidence="3" id="KW-1003">Cell membrane</keyword>
<dbReference type="Proteomes" id="UP000339309">
    <property type="component" value="Unassembled WGS sequence"/>
</dbReference>
<evidence type="ECO:0000313" key="85">
    <source>
        <dbReference type="Proteomes" id="UP000525850"/>
    </source>
</evidence>
<feature type="transmembrane region" description="Helical" evidence="10">
    <location>
        <begin position="55"/>
        <end position="71"/>
    </location>
</feature>
<evidence type="ECO:0000313" key="13">
    <source>
        <dbReference type="EMBL" id="EAC5551755.1"/>
    </source>
</evidence>
<evidence type="ECO:0000313" key="21">
    <source>
        <dbReference type="EMBL" id="EAE2353868.1"/>
    </source>
</evidence>
<dbReference type="Proteomes" id="UP000365297">
    <property type="component" value="Unassembled WGS sequence"/>
</dbReference>
<evidence type="ECO:0000313" key="45">
    <source>
        <dbReference type="EMBL" id="EDO0985671.1"/>
    </source>
</evidence>
<dbReference type="EMBL" id="AAHZFN010000020">
    <property type="protein sequence ID" value="ECB9474758.1"/>
    <property type="molecule type" value="Genomic_DNA"/>
</dbReference>
<evidence type="ECO:0000313" key="96">
    <source>
        <dbReference type="Proteomes" id="UP000844415"/>
    </source>
</evidence>
<dbReference type="EMBL" id="AABATR010000008">
    <property type="protein sequence ID" value="EAG1894534.1"/>
    <property type="molecule type" value="Genomic_DNA"/>
</dbReference>
<evidence type="ECO:0000313" key="88">
    <source>
        <dbReference type="Proteomes" id="UP000530452"/>
    </source>
</evidence>
<feature type="transmembrane region" description="Helical" evidence="10">
    <location>
        <begin position="352"/>
        <end position="374"/>
    </location>
</feature>
<dbReference type="EMBL" id="AAAKQF010000013">
    <property type="protein sequence ID" value="EAC9041419.1"/>
    <property type="molecule type" value="Genomic_DNA"/>
</dbReference>
<dbReference type="Proteomes" id="UP000403352">
    <property type="component" value="Unassembled WGS sequence"/>
</dbReference>
<evidence type="ECO:0000313" key="16">
    <source>
        <dbReference type="EMBL" id="EAD1186365.1"/>
    </source>
</evidence>
<evidence type="ECO:0000256" key="7">
    <source>
        <dbReference type="ARBA" id="ARBA00023065"/>
    </source>
</evidence>
<dbReference type="GO" id="GO:0015385">
    <property type="term" value="F:sodium:proton antiporter activity"/>
    <property type="evidence" value="ECO:0007669"/>
    <property type="project" value="InterPro"/>
</dbReference>
<feature type="transmembrane region" description="Helical" evidence="10">
    <location>
        <begin position="183"/>
        <end position="204"/>
    </location>
</feature>
<dbReference type="RefSeq" id="WP_003727728.1">
    <property type="nucleotide sequence ID" value="NC_021824.1"/>
</dbReference>
<evidence type="ECO:0000256" key="1">
    <source>
        <dbReference type="ARBA" id="ARBA00004651"/>
    </source>
</evidence>
<evidence type="ECO:0000313" key="83">
    <source>
        <dbReference type="Proteomes" id="UP000489121"/>
    </source>
</evidence>
<dbReference type="EMBL" id="AANCRK010000004">
    <property type="protein sequence ID" value="EDN7715553.1"/>
    <property type="molecule type" value="Genomic_DNA"/>
</dbReference>
<dbReference type="Proteomes" id="UP000533021">
    <property type="component" value="Unassembled WGS sequence"/>
</dbReference>
<evidence type="ECO:0000313" key="41">
    <source>
        <dbReference type="EMBL" id="ECX6925891.1"/>
    </source>
</evidence>
<evidence type="ECO:0000313" key="86">
    <source>
        <dbReference type="Proteomes" id="UP000527632"/>
    </source>
</evidence>
<reference evidence="60 63" key="6">
    <citation type="submission" date="2018-06" db="EMBL/GenBank/DDBJ databases">
        <authorList>
            <consortium name="GenomeTrakr: Next Generation Sequencing Network for Food Pathogen Tracability"/>
        </authorList>
    </citation>
    <scope>NUCLEOTIDE SEQUENCE [LARGE SCALE GENOMIC DNA]</scope>
    <source>
        <strain evidence="28 92">10B02965A-1</strain>
        <strain evidence="29 87">CFSAN063727</strain>
        <strain evidence="44 77">CFSAN102901</strain>
        <strain evidence="20 70">FDA00006494</strain>
        <strain evidence="13 68">FDA00007096</strain>
        <strain evidence="16 73">FDA00008584</strain>
        <strain evidence="26">FDA00011243</strain>
        <strain evidence="14 58">FDA00013332</strain>
        <strain evidence="19 62">FDA00013853</strain>
        <strain evidence="38 75">FDA00014336</strain>
        <strain evidence="40 71">FDA00014370</strain>
        <strain evidence="39 72">FDA00014392</strain>
        <strain evidence="46">FDA00015054</strain>
        <strain evidence="81">FDA1090798-S029-001</strain>
        <strain evidence="82">FDA956581-098-004</strain>
        <strain evidence="27 85">FDA960927-006-004</strain>
        <strain evidence="41 76">FLAG-51482A</strain>
        <strain evidence="25 60">FLAG-54356</strain>
        <strain evidence="18 69">FSIS31901579</strain>
        <strain evidence="35 86">LS1344</strain>
        <strain evidence="17 63">VA-WGS-00405</strain>
    </source>
</reference>
<dbReference type="Proteomes" id="UP000331186">
    <property type="component" value="Unassembled WGS sequence"/>
</dbReference>
<dbReference type="PANTHER" id="PTHR10110:SF86">
    <property type="entry name" value="SODIUM_HYDROGEN EXCHANGER 7"/>
    <property type="match status" value="1"/>
</dbReference>
<dbReference type="Proteomes" id="UP000376505">
    <property type="component" value="Unassembled WGS sequence"/>
</dbReference>
<evidence type="ECO:0000313" key="62">
    <source>
        <dbReference type="Proteomes" id="UP000344343"/>
    </source>
</evidence>
<evidence type="ECO:0000313" key="15">
    <source>
        <dbReference type="EMBL" id="EAC9041419.1"/>
    </source>
</evidence>
<feature type="transmembrane region" description="Helical" evidence="10">
    <location>
        <begin position="272"/>
        <end position="290"/>
    </location>
</feature>
<dbReference type="Proteomes" id="UP000410967">
    <property type="component" value="Unassembled WGS sequence"/>
</dbReference>
<evidence type="ECO:0000313" key="18">
    <source>
        <dbReference type="EMBL" id="EAD5774247.1"/>
    </source>
</evidence>
<dbReference type="EMBL" id="AALEDS010000023">
    <property type="protein sequence ID" value="ECY6545596.1"/>
    <property type="molecule type" value="Genomic_DNA"/>
</dbReference>
<dbReference type="Proteomes" id="UP000481141">
    <property type="component" value="Unassembled WGS sequence"/>
</dbReference>
<dbReference type="Proteomes" id="UP000423131">
    <property type="component" value="Unassembled WGS sequence"/>
</dbReference>
<evidence type="ECO:0000313" key="20">
    <source>
        <dbReference type="EMBL" id="EAE1337908.1"/>
    </source>
</evidence>
<dbReference type="Proteomes" id="UP000358545">
    <property type="component" value="Unassembled WGS sequence"/>
</dbReference>
<dbReference type="EMBL" id="AAAIXK010000009">
    <property type="protein sequence ID" value="EAC5551755.1"/>
    <property type="molecule type" value="Genomic_DNA"/>
</dbReference>
<proteinExistence type="predicted"/>
<dbReference type="EMBL" id="AAAREG010000003">
    <property type="protein sequence ID" value="EAE2353868.1"/>
    <property type="molecule type" value="Genomic_DNA"/>
</dbReference>
<evidence type="ECO:0000313" key="12">
    <source>
        <dbReference type="EMBL" id="EAC4553650.1"/>
    </source>
</evidence>
<feature type="transmembrane region" description="Helical" evidence="10">
    <location>
        <begin position="386"/>
        <end position="410"/>
    </location>
</feature>
<evidence type="ECO:0000313" key="31">
    <source>
        <dbReference type="EMBL" id="EAG9386406.1"/>
    </source>
</evidence>
<dbReference type="EMBL" id="AACJYH010000013">
    <property type="protein sequence ID" value="EAK8898870.1"/>
    <property type="molecule type" value="Genomic_DNA"/>
</dbReference>
<evidence type="ECO:0000313" key="77">
    <source>
        <dbReference type="Proteomes" id="UP000455569"/>
    </source>
</evidence>
<evidence type="ECO:0000313" key="80">
    <source>
        <dbReference type="Proteomes" id="UP000478682"/>
    </source>
</evidence>
<keyword evidence="2" id="KW-0813">Transport</keyword>
<evidence type="ECO:0000313" key="43">
    <source>
        <dbReference type="EMBL" id="ECY9783547.1"/>
    </source>
</evidence>
<dbReference type="Proteomes" id="UP000548278">
    <property type="component" value="Unassembled WGS sequence"/>
</dbReference>
<gene>
    <name evidence="56" type="primary">nhak_2</name>
    <name evidence="23" type="ORF">A8L61_13070</name>
    <name evidence="30" type="ORF">AB917_10890</name>
    <name evidence="12" type="ORF">ABZ57_14235</name>
    <name evidence="55" type="ORF">AJL21_00095</name>
    <name evidence="20" type="ORF">ART25_03160</name>
    <name evidence="13" type="ORF">ARY78_15085</name>
    <name evidence="27" type="ORF">B1N52_14710</name>
    <name evidence="26" type="ORF">B1S26_15335</name>
    <name evidence="28" type="ORF">B5K54_04950</name>
    <name evidence="24" type="ORF">BB997_13105</name>
    <name evidence="41" type="ORF">BCZ19_14500</name>
    <name evidence="25" type="ORF">BCZ21_15080</name>
    <name evidence="29" type="ORF">CA369_14215</name>
    <name evidence="31" type="ORF">CW845_02715</name>
    <name evidence="33" type="ORF">D4920_14855</name>
    <name evidence="32" type="ORF">D4B11_13605</name>
    <name evidence="34" type="ORF">D5N24_14710</name>
    <name evidence="36" type="ORF">D7104_14290</name>
    <name evidence="54" type="ORF">DCK61_08220</name>
    <name evidence="14" type="ORF">DU018_07200</name>
    <name evidence="56" type="ORF">DYZ80_01823</name>
    <name evidence="22" type="ORF">E1W56_08020</name>
    <name evidence="35" type="ORF">E5F58_08050</name>
    <name evidence="19" type="ORF">EX365_15005</name>
    <name evidence="18" type="ORF">EXZ73_08110</name>
    <name evidence="42" type="ORF">F6436_14820</name>
    <name evidence="43" type="ORF">F6515_11195</name>
    <name evidence="37" type="ORF">FA835_07225</name>
    <name evidence="39" type="ORF">FLQ97_10700</name>
    <name evidence="38" type="ORF">FLR03_13805</name>
    <name evidence="40" type="ORF">FNX40_14480</name>
    <name evidence="45" type="ORF">FV747_06675</name>
    <name evidence="46" type="ORF">G3O21_002538</name>
    <name evidence="47" type="ORF">GHH22_02640</name>
    <name evidence="52" type="ORF">GI949_09570</name>
    <name evidence="44" type="ORF">GQG13_10490</name>
    <name evidence="48" type="ORF">GYR60_08945</name>
    <name evidence="49" type="ORF">GYS09_10495</name>
    <name evidence="50" type="ORF">GYX23_11025</name>
    <name evidence="51" type="ORF">GYY14_11480</name>
    <name evidence="53" type="ORF">HQN34_000925</name>
    <name evidence="15" type="ORF">KV70_14460</name>
    <name evidence="16" type="ORF">QD52_14855</name>
    <name evidence="17" type="ORF">UI29_10450</name>
    <name evidence="21" type="ORF">Y261_05830</name>
</gene>
<evidence type="ECO:0000313" key="95">
    <source>
        <dbReference type="Proteomes" id="UP000843775"/>
    </source>
</evidence>
<dbReference type="Proteomes" id="UP000478704">
    <property type="component" value="Unassembled WGS sequence"/>
</dbReference>
<evidence type="ECO:0000313" key="90">
    <source>
        <dbReference type="Proteomes" id="UP000546397"/>
    </source>
</evidence>
<keyword evidence="9" id="KW-0739">Sodium transport</keyword>
<dbReference type="EMBL" id="AAIAJJ010000009">
    <property type="protein sequence ID" value="ECC1558013.1"/>
    <property type="molecule type" value="Genomic_DNA"/>
</dbReference>
<dbReference type="Proteomes" id="UP000379076">
    <property type="component" value="Unassembled WGS sequence"/>
</dbReference>
<dbReference type="Proteomes" id="UP000467536">
    <property type="component" value="Unassembled WGS sequence"/>
</dbReference>
<evidence type="ECO:0000313" key="33">
    <source>
        <dbReference type="EMBL" id="EAH2283364.1"/>
    </source>
</evidence>
<evidence type="ECO:0000313" key="34">
    <source>
        <dbReference type="EMBL" id="EAH3295656.1"/>
    </source>
</evidence>
<dbReference type="Proteomes" id="UP000522199">
    <property type="component" value="Unassembled WGS sequence"/>
</dbReference>
<dbReference type="EMBL" id="AABAYG010000009">
    <property type="protein sequence ID" value="EAG2246777.1"/>
    <property type="molecule type" value="Genomic_DNA"/>
</dbReference>
<dbReference type="Proteomes" id="UP000527632">
    <property type="component" value="Unassembled WGS sequence"/>
</dbReference>
<evidence type="ECO:0000313" key="50">
    <source>
        <dbReference type="EMBL" id="HAC0013520.1"/>
    </source>
</evidence>
<feature type="transmembrane region" description="Helical" evidence="10">
    <location>
        <begin position="31"/>
        <end position="49"/>
    </location>
</feature>
<evidence type="ECO:0000313" key="89">
    <source>
        <dbReference type="Proteomes" id="UP000533021"/>
    </source>
</evidence>
<evidence type="ECO:0000313" key="66">
    <source>
        <dbReference type="Proteomes" id="UP000358545"/>
    </source>
</evidence>
<evidence type="ECO:0000256" key="3">
    <source>
        <dbReference type="ARBA" id="ARBA00022475"/>
    </source>
</evidence>
<dbReference type="Proteomes" id="UP000525850">
    <property type="component" value="Unassembled WGS sequence"/>
</dbReference>
<dbReference type="EMBL" id="AABGHY010000014">
    <property type="protein sequence ID" value="EAH3295656.1"/>
    <property type="molecule type" value="Genomic_DNA"/>
</dbReference>
<dbReference type="EMBL" id="AACKDQ010000013">
    <property type="protein sequence ID" value="EAK9316904.1"/>
    <property type="molecule type" value="Genomic_DNA"/>
</dbReference>
<dbReference type="Proteomes" id="UP000478682">
    <property type="component" value="Unassembled WGS sequence"/>
</dbReference>
<evidence type="ECO:0000313" key="46">
    <source>
        <dbReference type="EMBL" id="EDP8515085.1"/>
    </source>
</evidence>
<dbReference type="Proteomes" id="UP000389283">
    <property type="component" value="Unassembled WGS sequence"/>
</dbReference>
<evidence type="ECO:0000313" key="52">
    <source>
        <dbReference type="EMBL" id="HAC1755211.1"/>
    </source>
</evidence>
<dbReference type="GO" id="GO:0015386">
    <property type="term" value="F:potassium:proton antiporter activity"/>
    <property type="evidence" value="ECO:0007669"/>
    <property type="project" value="TreeGrafter"/>
</dbReference>
<evidence type="ECO:0000313" key="70">
    <source>
        <dbReference type="Proteomes" id="UP000379076"/>
    </source>
</evidence>
<evidence type="ECO:0000313" key="44">
    <source>
        <dbReference type="EMBL" id="EDN7715553.1"/>
    </source>
</evidence>
<dbReference type="Gene3D" id="6.10.140.1330">
    <property type="match status" value="1"/>
</dbReference>
<dbReference type="GO" id="GO:0098719">
    <property type="term" value="P:sodium ion import across plasma membrane"/>
    <property type="evidence" value="ECO:0007669"/>
    <property type="project" value="TreeGrafter"/>
</dbReference>
<dbReference type="Pfam" id="PF00999">
    <property type="entry name" value="Na_H_Exchanger"/>
    <property type="match status" value="1"/>
</dbReference>
<dbReference type="Proteomes" id="UP000843775">
    <property type="component" value="Unassembled WGS sequence"/>
</dbReference>
<evidence type="ECO:0000313" key="60">
    <source>
        <dbReference type="Proteomes" id="UP000337746"/>
    </source>
</evidence>
<evidence type="ECO:0000313" key="68">
    <source>
        <dbReference type="Proteomes" id="UP000365297"/>
    </source>
</evidence>
<dbReference type="EMBL" id="DAAIHR010000008">
    <property type="protein sequence ID" value="HAB8398639.1"/>
    <property type="molecule type" value="Genomic_DNA"/>
</dbReference>
<dbReference type="Proteomes" id="UP000840197">
    <property type="component" value="Unassembled WGS sequence"/>
</dbReference>
<evidence type="ECO:0000259" key="11">
    <source>
        <dbReference type="Pfam" id="PF00999"/>
    </source>
</evidence>
<dbReference type="EMBL" id="AAALRN010000009">
    <property type="protein sequence ID" value="EAD1186365.1"/>
    <property type="molecule type" value="Genomic_DNA"/>
</dbReference>
<evidence type="ECO:0000313" key="97">
    <source>
        <dbReference type="Proteomes" id="UP000852906"/>
    </source>
</evidence>
<evidence type="ECO:0000313" key="56">
    <source>
        <dbReference type="EMBL" id="RKA07454.1"/>
    </source>
</evidence>
<dbReference type="EMBL" id="DAAJFY010000008">
    <property type="protein sequence ID" value="HAC0275980.1"/>
    <property type="molecule type" value="Genomic_DNA"/>
</dbReference>
<reference evidence="48" key="9">
    <citation type="submission" date="2020-01" db="EMBL/GenBank/DDBJ databases">
        <authorList>
            <consortium name="NCBI Pathogen Detection Project"/>
        </authorList>
    </citation>
    <scope>NUCLEOTIDE SEQUENCE</scope>
    <source>
        <strain evidence="47">09CEB371LM</strain>
        <strain evidence="53">2017-325981-023-01</strain>
        <strain evidence="49">CFIAFB20100120</strain>
        <strain evidence="48">CFIAFB20130012</strain>
        <strain evidence="51">CFIAFB20170037</strain>
        <strain evidence="50">CFIAFB20170045</strain>
        <strain evidence="52">DMG1500109</strain>
    </source>
</reference>
<evidence type="ECO:0000256" key="10">
    <source>
        <dbReference type="SAM" id="Phobius"/>
    </source>
</evidence>
<evidence type="ECO:0000256" key="9">
    <source>
        <dbReference type="ARBA" id="ARBA00023201"/>
    </source>
</evidence>
<dbReference type="EMBL" id="AAAQQZ010000002">
    <property type="protein sequence ID" value="EAE1337908.1"/>
    <property type="molecule type" value="Genomic_DNA"/>
</dbReference>
<accession>A0A0B8R256</accession>
<dbReference type="EMBL" id="AABEKY010000001">
    <property type="protein sequence ID" value="EAG9386406.1"/>
    <property type="molecule type" value="Genomic_DNA"/>
</dbReference>
<evidence type="ECO:0000313" key="61">
    <source>
        <dbReference type="Proteomes" id="UP000339309"/>
    </source>
</evidence>
<keyword evidence="6" id="KW-0915">Sodium</keyword>
<evidence type="ECO:0000256" key="8">
    <source>
        <dbReference type="ARBA" id="ARBA00023136"/>
    </source>
</evidence>
<dbReference type="Proteomes" id="UP000843503">
    <property type="component" value="Unassembled WGS sequence"/>
</dbReference>
<reference evidence="88 89" key="7">
    <citation type="submission" date="2019-04" db="EMBL/GenBank/DDBJ databases">
        <authorList>
            <person name="Ashton P.M."/>
            <person name="Dallman T."/>
            <person name="Nair S."/>
            <person name="De Pinna E."/>
            <person name="Peters T."/>
            <person name="Grant K."/>
        </authorList>
    </citation>
    <scope>NUCLEOTIDE SEQUENCE [LARGE SCALE GENOMIC DNA]</scope>
    <source>
        <strain evidence="33 89">282333</strain>
        <strain evidence="34 88">282352</strain>
        <strain evidence="32 90">289003</strain>
        <strain evidence="45 79">788324</strain>
        <strain evidence="22">RL15000286</strain>
    </source>
</reference>
<evidence type="ECO:0000313" key="17">
    <source>
        <dbReference type="EMBL" id="EAD3793185.1"/>
    </source>
</evidence>
<feature type="domain" description="Cation/H+ exchanger transmembrane" evidence="11">
    <location>
        <begin position="13"/>
        <end position="409"/>
    </location>
</feature>
<evidence type="ECO:0000313" key="39">
    <source>
        <dbReference type="EMBL" id="ECB9514209.1"/>
    </source>
</evidence>
<dbReference type="EMBL" id="QDAY01000002">
    <property type="protein sequence ID" value="KAA9450695.1"/>
    <property type="molecule type" value="Genomic_DNA"/>
</dbReference>
<evidence type="ECO:0000313" key="25">
    <source>
        <dbReference type="EMBL" id="EAG2088588.1"/>
    </source>
</evidence>
<evidence type="ECO:0000313" key="53">
    <source>
        <dbReference type="EMBL" id="HAJ9592733.1"/>
    </source>
</evidence>
<evidence type="ECO:0000313" key="47">
    <source>
        <dbReference type="EMBL" id="HAA8052057.1"/>
    </source>
</evidence>
<dbReference type="EMBL" id="AAAMZD010000004">
    <property type="protein sequence ID" value="EAD3793185.1"/>
    <property type="molecule type" value="Genomic_DNA"/>
</dbReference>
<comment type="caution">
    <text evidence="20">The sequence shown here is derived from an EMBL/GenBank/DDBJ whole genome shotgun (WGS) entry which is preliminary data.</text>
</comment>
<reference evidence="54 78" key="4">
    <citation type="submission" date="2018-04" db="EMBL/GenBank/DDBJ databases">
        <title>Genome Analysis of a Prevalent Clone of Listeria monocytogenes Sequence Type 87 in China.</title>
        <authorList>
            <person name="Wang Y."/>
        </authorList>
    </citation>
    <scope>NUCLEOTIDE SEQUENCE [LARGE SCALE GENOMIC DNA]</scope>
    <source>
        <strain evidence="54 78">ICDC_LM1523</strain>
    </source>
</reference>
<feature type="transmembrane region" description="Helical" evidence="10">
    <location>
        <begin position="83"/>
        <end position="107"/>
    </location>
</feature>
<evidence type="ECO:0000313" key="87">
    <source>
        <dbReference type="Proteomes" id="UP000528151"/>
    </source>
</evidence>
<evidence type="ECO:0000313" key="67">
    <source>
        <dbReference type="Proteomes" id="UP000364988"/>
    </source>
</evidence>
<reference evidence="56 57" key="2">
    <citation type="journal article" date="2018" name="BMC Genomics">
        <title>Genes significantly associated with lineage II food isolates of Listeria monocytogenes.</title>
        <authorList>
            <person name="Pirone-Davies C."/>
            <person name="Chen Y."/>
            <person name="Pightling A."/>
            <person name="Ryan G."/>
            <person name="Wang Y."/>
            <person name="Yao K."/>
            <person name="Hoffmann M."/>
            <person name="Allard M.W."/>
        </authorList>
    </citation>
    <scope>NUCLEOTIDE SEQUENCE [LARGE SCALE GENOMIC DNA]</scope>
    <source>
        <strain evidence="56 57">PNUSAL000550</strain>
    </source>
</reference>
<dbReference type="Proteomes" id="UP000398321">
    <property type="component" value="Unassembled WGS sequence"/>
</dbReference>
<evidence type="ECO:0000256" key="4">
    <source>
        <dbReference type="ARBA" id="ARBA00022692"/>
    </source>
</evidence>
<evidence type="ECO:0000313" key="58">
    <source>
        <dbReference type="Proteomes" id="UP000331186"/>
    </source>
</evidence>
<evidence type="ECO:0000313" key="93">
    <source>
        <dbReference type="Proteomes" id="UP000840197"/>
    </source>
</evidence>
<evidence type="ECO:0000313" key="75">
    <source>
        <dbReference type="Proteomes" id="UP000423131"/>
    </source>
</evidence>
<evidence type="ECO:0000313" key="59">
    <source>
        <dbReference type="Proteomes" id="UP000336166"/>
    </source>
</evidence>
<feature type="transmembrane region" description="Helical" evidence="10">
    <location>
        <begin position="225"/>
        <end position="252"/>
    </location>
</feature>
<dbReference type="OMA" id="TYNTEHC"/>
<dbReference type="Proteomes" id="UP000364988">
    <property type="component" value="Unassembled WGS sequence"/>
</dbReference>
<dbReference type="Proteomes" id="UP000272537">
    <property type="component" value="Unassembled WGS sequence"/>
</dbReference>
<dbReference type="Proteomes" id="UP000344343">
    <property type="component" value="Unassembled WGS sequence"/>
</dbReference>
<reference evidence="42 67" key="8">
    <citation type="submission" date="2019-09" db="EMBL/GenBank/DDBJ databases">
        <authorList>
            <consortium name="GenomeTrakr network: Whole genome sequencing for foodborne pathogen traceback"/>
        </authorList>
    </citation>
    <scope>NUCLEOTIDE SEQUENCE [LARGE SCALE GENOMIC DNA]</scope>
    <source>
        <strain evidence="30 91">CFSAN004300</strain>
        <strain evidence="31 84">CFSAN072474</strain>
        <strain evidence="42 67">FLAG-55987</strain>
        <strain evidence="37 74">PHLUSALM00088</strain>
    </source>
</reference>
<dbReference type="Proteomes" id="UP000427828">
    <property type="component" value="Unassembled WGS sequence"/>
</dbReference>
<evidence type="ECO:0000313" key="51">
    <source>
        <dbReference type="EMBL" id="HAC0275980.1"/>
    </source>
</evidence>
<dbReference type="Proteomes" id="UP000841146">
    <property type="component" value="Unassembled WGS sequence"/>
</dbReference>
<dbReference type="EMBL" id="AABEMN010000023">
    <property type="protein sequence ID" value="EAG9520812.1"/>
    <property type="molecule type" value="Genomic_DNA"/>
</dbReference>
<evidence type="ECO:0000313" key="26">
    <source>
        <dbReference type="EMBL" id="EAG2246777.1"/>
    </source>
</evidence>
<evidence type="ECO:0000256" key="6">
    <source>
        <dbReference type="ARBA" id="ARBA00023053"/>
    </source>
</evidence>
<sequence length="650" mass="73319">MEIFELILLMLSAVFLSNVLSRFLPGIAVPLIQVILGIILAIPLGDHTMDLNPELFLLLFMAPILFNDGASTDKKSLWKNRKAILSLSIGLVFVTVGVLGAFIHYLIPAIPFAAAFALAAALAPTDAVAVGALAEKVRVPHKIMHILEGESLINDASGLVSFQFAVLALVTGTFSFMSAGTSFLLLSLGGIALGAALSLLKIMLMRGLRQLGIENMTSFMLMEILLPFLIFMVAEKVGVNGILAVVSGGMVHSFSYKGLNPEIAQLNLLSKNTWSVIIFSLNGLVFILLGTQLPQILMTIWQDANIQKGMLFVYILGITFLLLGLRFLWILFFRNYEENPKVDLVSRLKNTFLYTVAGVRGTITLVSALSLPFVLGNGNAFPERDLLIFIAAGVIITTLLLANFTLPLFADKKDKIAADHTTDIVLLRDIVQQLQAYKTDENAVEMNKVLNMYNNRIFSLMEHKEVNATEKELRRLTQEWQLENTRRLVFERKIDTGVGLSHMMRLGKRLYVQTRAEKYRARMRYRQLLSHRFRDFRFVPLTFEERRKEIAKLQNENNLFVIQKLQELDSNEYNPEIISLYLMNFERALGRGKNKKESNDEALQTTIDLASQIERETIQHYFEKGTITRKEMKVYRDNLLAIEANMQLEF</sequence>
<dbReference type="Proteomes" id="UP000460224">
    <property type="component" value="Unassembled WGS sequence"/>
</dbReference>
<evidence type="ECO:0000313" key="40">
    <source>
        <dbReference type="EMBL" id="ECC1558013.1"/>
    </source>
</evidence>
<evidence type="ECO:0000313" key="14">
    <source>
        <dbReference type="EMBL" id="EAC6548159.1"/>
    </source>
</evidence>
<evidence type="ECO:0000313" key="42">
    <source>
        <dbReference type="EMBL" id="ECY6545596.1"/>
    </source>
</evidence>
<dbReference type="EMBL" id="DAAEEB010000001">
    <property type="protein sequence ID" value="HAA8052057.1"/>
    <property type="molecule type" value="Genomic_DNA"/>
</dbReference>
<dbReference type="EMBL" id="AANPAU010000010">
    <property type="protein sequence ID" value="EDP8515085.1"/>
    <property type="molecule type" value="Genomic_DNA"/>
</dbReference>
<evidence type="ECO:0000313" key="27">
    <source>
        <dbReference type="EMBL" id="EAG2516406.1"/>
    </source>
</evidence>
<evidence type="ECO:0000313" key="19">
    <source>
        <dbReference type="EMBL" id="EAD5787871.1"/>
    </source>
</evidence>
<evidence type="ECO:0000313" key="48">
    <source>
        <dbReference type="EMBL" id="HAB8398639.1"/>
    </source>
</evidence>
<evidence type="ECO:0000313" key="63">
    <source>
        <dbReference type="Proteomes" id="UP000345329"/>
    </source>
</evidence>
<keyword evidence="8 10" id="KW-0472">Membrane</keyword>
<evidence type="ECO:0000313" key="32">
    <source>
        <dbReference type="EMBL" id="EAG9520812.1"/>
    </source>
</evidence>
<evidence type="ECO:0000313" key="54">
    <source>
        <dbReference type="EMBL" id="KAA9450695.1"/>
    </source>
</evidence>
<dbReference type="EMBL" id="AABBAW010000010">
    <property type="protein sequence ID" value="EAG2516406.1"/>
    <property type="molecule type" value="Genomic_DNA"/>
</dbReference>
<evidence type="ECO:0000313" key="73">
    <source>
        <dbReference type="Proteomes" id="UP000403352"/>
    </source>
</evidence>
<dbReference type="EMBL" id="AABDGJ010000008">
    <property type="protein sequence ID" value="EAG6991089.1"/>
    <property type="molecule type" value="Genomic_DNA"/>
</dbReference>
<dbReference type="Proteomes" id="UP000842809">
    <property type="component" value="Unassembled WGS sequence"/>
</dbReference>
<feature type="transmembrane region" description="Helical" evidence="10">
    <location>
        <begin position="6"/>
        <end position="24"/>
    </location>
</feature>
<evidence type="ECO:0000313" key="78">
    <source>
        <dbReference type="Proteomes" id="UP000460224"/>
    </source>
</evidence>
<reference evidence="59 61" key="5">
    <citation type="submission" date="2018-06" db="EMBL/GenBank/DDBJ databases">
        <authorList>
            <consortium name="PulseNet: The National Subtyping Network for Foodborne Disease Surveillance"/>
            <person name="Tarr C.L."/>
            <person name="Trees E."/>
            <person name="Katz L.S."/>
            <person name="Carleton-Romer H.A."/>
            <person name="Stroika S."/>
            <person name="Kucerova Z."/>
            <person name="Roache K.F."/>
            <person name="Sabol A.L."/>
            <person name="Besser J."/>
            <person name="Gerner-Smidt P."/>
        </authorList>
    </citation>
    <scope>NUCLEOTIDE SEQUENCE [LARGE SCALE GENOMIC DNA]</scope>
    <source>
        <strain evidence="12 61">2015L-6227</strain>
        <strain evidence="21 59">PNUSAL000134</strain>
        <strain evidence="15 65">PNUSAL000910</strain>
        <strain evidence="23 66">PNUSAL002180</strain>
        <strain evidence="24 80">PNUSAL002298</strain>
        <strain evidence="36 64">PNUSAL004402</strain>
        <strain evidence="43 83">PNUSAL005692</strain>
    </source>
</reference>
<dbReference type="EMBL" id="DAAJCS010000008">
    <property type="protein sequence ID" value="HAC0013520.1"/>
    <property type="molecule type" value="Genomic_DNA"/>
</dbReference>